<dbReference type="RefSeq" id="WP_353499715.1">
    <property type="nucleotide sequence ID" value="NZ_CP115921.1"/>
</dbReference>
<dbReference type="InterPro" id="IPR000182">
    <property type="entry name" value="GNAT_dom"/>
</dbReference>
<dbReference type="EC" id="2.3.-.-" evidence="2"/>
<keyword evidence="2" id="KW-0808">Transferase</keyword>
<dbReference type="GO" id="GO:0016747">
    <property type="term" value="F:acyltransferase activity, transferring groups other than amino-acyl groups"/>
    <property type="evidence" value="ECO:0007669"/>
    <property type="project" value="InterPro"/>
</dbReference>
<accession>A0AAU8BRD8</accession>
<gene>
    <name evidence="2" type="ORF">PG915_17545</name>
</gene>
<dbReference type="PROSITE" id="PS51186">
    <property type="entry name" value="GNAT"/>
    <property type="match status" value="1"/>
</dbReference>
<evidence type="ECO:0000313" key="2">
    <source>
        <dbReference type="EMBL" id="XCD18570.1"/>
    </source>
</evidence>
<evidence type="ECO:0000259" key="1">
    <source>
        <dbReference type="PROSITE" id="PS51186"/>
    </source>
</evidence>
<dbReference type="PANTHER" id="PTHR43792:SF1">
    <property type="entry name" value="N-ACETYLTRANSFERASE DOMAIN-CONTAINING PROTEIN"/>
    <property type="match status" value="1"/>
</dbReference>
<dbReference type="AlphaFoldDB" id="A0AAU8BRD8"/>
<dbReference type="Pfam" id="PF13302">
    <property type="entry name" value="Acetyltransf_3"/>
    <property type="match status" value="1"/>
</dbReference>
<dbReference type="SUPFAM" id="SSF55729">
    <property type="entry name" value="Acyl-CoA N-acyltransferases (Nat)"/>
    <property type="match status" value="1"/>
</dbReference>
<dbReference type="Gene3D" id="3.40.630.30">
    <property type="match status" value="1"/>
</dbReference>
<dbReference type="InterPro" id="IPR016181">
    <property type="entry name" value="Acyl_CoA_acyltransferase"/>
</dbReference>
<proteinExistence type="predicted"/>
<reference evidence="2" key="1">
    <citation type="submission" date="2023-01" db="EMBL/GenBank/DDBJ databases">
        <title>Vibrio sp. CB1-14 genome sequencing.</title>
        <authorList>
            <person name="Otstavnykh N."/>
            <person name="Isaeva M."/>
            <person name="Meleshko D."/>
        </authorList>
    </citation>
    <scope>NUCLEOTIDE SEQUENCE</scope>
    <source>
        <strain evidence="2">CB1-14</strain>
    </source>
</reference>
<dbReference type="PANTHER" id="PTHR43792">
    <property type="entry name" value="GNAT FAMILY, PUTATIVE (AFU_ORTHOLOGUE AFUA_3G00765)-RELATED-RELATED"/>
    <property type="match status" value="1"/>
</dbReference>
<dbReference type="InterPro" id="IPR051531">
    <property type="entry name" value="N-acetyltransferase"/>
</dbReference>
<sequence>MDKAGVSGAADLGDLFDKSTAVWISLFAIKALNRHSLASNVVEIKMIETERLILRPTIQYDLQLYRALFQDPDIVRYLPGGEPYSCDYIANYVSKKLAHWEKGFGTFTVTLKNHPEVCVGYAGIEQLPDSHFHDIRYGFLPSYQGLGFATEAARASIEFVFENRFVEEVFGVAVVDNLPSIRILQKLAMTPSSATLYESDDLVTFSIRR</sequence>
<protein>
    <submittedName>
        <fullName evidence="2">GNAT family N-acetyltransferase</fullName>
        <ecNumber evidence="2">2.3.-.-</ecNumber>
    </submittedName>
</protein>
<keyword evidence="2" id="KW-0012">Acyltransferase</keyword>
<dbReference type="EMBL" id="CP115921">
    <property type="protein sequence ID" value="XCD18570.1"/>
    <property type="molecule type" value="Genomic_DNA"/>
</dbReference>
<organism evidence="2">
    <name type="scientific">Vibrio chaetopteri</name>
    <dbReference type="NCBI Taxonomy" id="3016528"/>
    <lineage>
        <taxon>Bacteria</taxon>
        <taxon>Pseudomonadati</taxon>
        <taxon>Pseudomonadota</taxon>
        <taxon>Gammaproteobacteria</taxon>
        <taxon>Vibrionales</taxon>
        <taxon>Vibrionaceae</taxon>
        <taxon>Vibrio</taxon>
    </lineage>
</organism>
<feature type="domain" description="N-acetyltransferase" evidence="1">
    <location>
        <begin position="52"/>
        <end position="209"/>
    </location>
</feature>
<name>A0AAU8BRD8_9VIBR</name>
<dbReference type="KEGG" id="vck:PG915_17545"/>